<name>A0A6G1K3J4_9PLEO</name>
<evidence type="ECO:0000256" key="3">
    <source>
        <dbReference type="ARBA" id="ARBA00022801"/>
    </source>
</evidence>
<dbReference type="GO" id="GO:0009277">
    <property type="term" value="C:fungal-type cell wall"/>
    <property type="evidence" value="ECO:0007669"/>
    <property type="project" value="TreeGrafter"/>
</dbReference>
<dbReference type="OrthoDB" id="941679at2759"/>
<dbReference type="InterPro" id="IPR050732">
    <property type="entry name" value="Beta-glucan_modifiers"/>
</dbReference>
<feature type="compositionally biased region" description="Pro residues" evidence="4">
    <location>
        <begin position="101"/>
        <end position="116"/>
    </location>
</feature>
<dbReference type="GO" id="GO:0042973">
    <property type="term" value="F:glucan endo-1,3-beta-D-glucosidase activity"/>
    <property type="evidence" value="ECO:0007669"/>
    <property type="project" value="TreeGrafter"/>
</dbReference>
<sequence>MNGYGPETTSPVTTPTSVASSSRPVVPSSAVESQAPPATSAPAPASTFQAPEPTVSSIPASSPAPAPAPSSQAPAPPTPPTLPAQAPASSSQTPAPQAVKPSPPPAPSAPSAPPAAQPSSDPQKESGVSPNGFPLGVTYDPFKAGGCKTEDEINSELDKLKDFGIFRIYGMGCNIIPLAIQRAKAHDQNIMAGIYRSADPNSNENIDAVVSVLSNSVQNYAGGDWSIISLVSVENEKVNSQQMTASDAVSIIQQARTALKKVGYNGPVGAVETAPATTGNPSICRESDMALVNIHAWFDTNTKAEDAGTFVRGQVDLVKKACPGKRVIVTESGWPHQGDSHDQAVASPDAQKAALKSIRSKFQNDLFLFNGFDSLWKTDDAYTHNAEKYWGIM</sequence>
<comment type="similarity">
    <text evidence="2">Belongs to the glycosyl hydrolase 17 family.</text>
</comment>
<feature type="compositionally biased region" description="Low complexity" evidence="4">
    <location>
        <begin position="83"/>
        <end position="100"/>
    </location>
</feature>
<protein>
    <submittedName>
        <fullName evidence="5">Glycoside hydrolase family 17 protein</fullName>
    </submittedName>
</protein>
<comment type="subcellular location">
    <subcellularLocation>
        <location evidence="1">Cell envelope</location>
    </subcellularLocation>
</comment>
<gene>
    <name evidence="5" type="ORF">K504DRAFT_411540</name>
</gene>
<dbReference type="Proteomes" id="UP000799428">
    <property type="component" value="Unassembled WGS sequence"/>
</dbReference>
<proteinExistence type="inferred from homology"/>
<dbReference type="GO" id="GO:0005576">
    <property type="term" value="C:extracellular region"/>
    <property type="evidence" value="ECO:0007669"/>
    <property type="project" value="TreeGrafter"/>
</dbReference>
<dbReference type="GO" id="GO:0009986">
    <property type="term" value="C:cell surface"/>
    <property type="evidence" value="ECO:0007669"/>
    <property type="project" value="TreeGrafter"/>
</dbReference>
<evidence type="ECO:0000256" key="2">
    <source>
        <dbReference type="ARBA" id="ARBA00008773"/>
    </source>
</evidence>
<evidence type="ECO:0000256" key="4">
    <source>
        <dbReference type="SAM" id="MobiDB-lite"/>
    </source>
</evidence>
<keyword evidence="6" id="KW-1185">Reference proteome</keyword>
<evidence type="ECO:0000256" key="1">
    <source>
        <dbReference type="ARBA" id="ARBA00004196"/>
    </source>
</evidence>
<organism evidence="5 6">
    <name type="scientific">Pleomassaria siparia CBS 279.74</name>
    <dbReference type="NCBI Taxonomy" id="1314801"/>
    <lineage>
        <taxon>Eukaryota</taxon>
        <taxon>Fungi</taxon>
        <taxon>Dikarya</taxon>
        <taxon>Ascomycota</taxon>
        <taxon>Pezizomycotina</taxon>
        <taxon>Dothideomycetes</taxon>
        <taxon>Pleosporomycetidae</taxon>
        <taxon>Pleosporales</taxon>
        <taxon>Pleomassariaceae</taxon>
        <taxon>Pleomassaria</taxon>
    </lineage>
</organism>
<dbReference type="PANTHER" id="PTHR16631:SF14">
    <property type="entry name" value="FAMILY 17 GLUCOSIDASE SCW10-RELATED"/>
    <property type="match status" value="1"/>
</dbReference>
<reference evidence="5" key="1">
    <citation type="journal article" date="2020" name="Stud. Mycol.">
        <title>101 Dothideomycetes genomes: a test case for predicting lifestyles and emergence of pathogens.</title>
        <authorList>
            <person name="Haridas S."/>
            <person name="Albert R."/>
            <person name="Binder M."/>
            <person name="Bloem J."/>
            <person name="Labutti K."/>
            <person name="Salamov A."/>
            <person name="Andreopoulos B."/>
            <person name="Baker S."/>
            <person name="Barry K."/>
            <person name="Bills G."/>
            <person name="Bluhm B."/>
            <person name="Cannon C."/>
            <person name="Castanera R."/>
            <person name="Culley D."/>
            <person name="Daum C."/>
            <person name="Ezra D."/>
            <person name="Gonzalez J."/>
            <person name="Henrissat B."/>
            <person name="Kuo A."/>
            <person name="Liang C."/>
            <person name="Lipzen A."/>
            <person name="Lutzoni F."/>
            <person name="Magnuson J."/>
            <person name="Mondo S."/>
            <person name="Nolan M."/>
            <person name="Ohm R."/>
            <person name="Pangilinan J."/>
            <person name="Park H.-J."/>
            <person name="Ramirez L."/>
            <person name="Alfaro M."/>
            <person name="Sun H."/>
            <person name="Tritt A."/>
            <person name="Yoshinaga Y."/>
            <person name="Zwiers L.-H."/>
            <person name="Turgeon B."/>
            <person name="Goodwin S."/>
            <person name="Spatafora J."/>
            <person name="Crous P."/>
            <person name="Grigoriev I."/>
        </authorList>
    </citation>
    <scope>NUCLEOTIDE SEQUENCE</scope>
    <source>
        <strain evidence="5">CBS 279.74</strain>
    </source>
</reference>
<dbReference type="EMBL" id="MU005774">
    <property type="protein sequence ID" value="KAF2707378.1"/>
    <property type="molecule type" value="Genomic_DNA"/>
</dbReference>
<feature type="compositionally biased region" description="Pro residues" evidence="4">
    <location>
        <begin position="62"/>
        <end position="82"/>
    </location>
</feature>
<dbReference type="GO" id="GO:0071555">
    <property type="term" value="P:cell wall organization"/>
    <property type="evidence" value="ECO:0007669"/>
    <property type="project" value="TreeGrafter"/>
</dbReference>
<dbReference type="AlphaFoldDB" id="A0A6G1K3J4"/>
<evidence type="ECO:0000313" key="6">
    <source>
        <dbReference type="Proteomes" id="UP000799428"/>
    </source>
</evidence>
<dbReference type="Gene3D" id="3.20.20.80">
    <property type="entry name" value="Glycosidases"/>
    <property type="match status" value="1"/>
</dbReference>
<dbReference type="SUPFAM" id="SSF51445">
    <property type="entry name" value="(Trans)glycosidases"/>
    <property type="match status" value="1"/>
</dbReference>
<accession>A0A6G1K3J4</accession>
<keyword evidence="3 5" id="KW-0378">Hydrolase</keyword>
<dbReference type="PANTHER" id="PTHR16631">
    <property type="entry name" value="GLUCAN 1,3-BETA-GLUCOSIDASE"/>
    <property type="match status" value="1"/>
</dbReference>
<dbReference type="InterPro" id="IPR017853">
    <property type="entry name" value="GH"/>
</dbReference>
<evidence type="ECO:0000313" key="5">
    <source>
        <dbReference type="EMBL" id="KAF2707378.1"/>
    </source>
</evidence>
<feature type="compositionally biased region" description="Low complexity" evidence="4">
    <location>
        <begin position="1"/>
        <end position="61"/>
    </location>
</feature>
<feature type="region of interest" description="Disordered" evidence="4">
    <location>
        <begin position="1"/>
        <end position="134"/>
    </location>
</feature>